<dbReference type="SUPFAM" id="SSF50249">
    <property type="entry name" value="Nucleic acid-binding proteins"/>
    <property type="match status" value="1"/>
</dbReference>
<proteinExistence type="inferred from homology"/>
<dbReference type="HAMAP" id="MF_00984">
    <property type="entry name" value="SSB"/>
    <property type="match status" value="1"/>
</dbReference>
<evidence type="ECO:0000256" key="2">
    <source>
        <dbReference type="HAMAP-Rule" id="MF_00984"/>
    </source>
</evidence>
<organism evidence="5 6">
    <name type="scientific">Anaeromyxobacter dehalogenans (strain 2CP-C)</name>
    <dbReference type="NCBI Taxonomy" id="290397"/>
    <lineage>
        <taxon>Bacteria</taxon>
        <taxon>Pseudomonadati</taxon>
        <taxon>Myxococcota</taxon>
        <taxon>Myxococcia</taxon>
        <taxon>Myxococcales</taxon>
        <taxon>Cystobacterineae</taxon>
        <taxon>Anaeromyxobacteraceae</taxon>
        <taxon>Anaeromyxobacter</taxon>
    </lineage>
</organism>
<gene>
    <name evidence="5" type="ordered locus">Adeh_3808</name>
</gene>
<dbReference type="PROSITE" id="PS50935">
    <property type="entry name" value="SSB"/>
    <property type="match status" value="1"/>
</dbReference>
<keyword evidence="1 2" id="KW-0238">DNA-binding</keyword>
<protein>
    <recommendedName>
        <fullName evidence="2 3">Single-stranded DNA-binding protein</fullName>
        <shortName evidence="2">SSB</shortName>
    </recommendedName>
</protein>
<dbReference type="InterPro" id="IPR000424">
    <property type="entry name" value="Primosome_PriB/ssb"/>
</dbReference>
<dbReference type="NCBIfam" id="TIGR00621">
    <property type="entry name" value="ssb"/>
    <property type="match status" value="1"/>
</dbReference>
<dbReference type="GO" id="GO:0006260">
    <property type="term" value="P:DNA replication"/>
    <property type="evidence" value="ECO:0007669"/>
    <property type="project" value="InterPro"/>
</dbReference>
<dbReference type="HOGENOM" id="CLU_078758_0_1_7"/>
<evidence type="ECO:0000313" key="5">
    <source>
        <dbReference type="EMBL" id="ABC83574.1"/>
    </source>
</evidence>
<dbReference type="InterPro" id="IPR012340">
    <property type="entry name" value="NA-bd_OB-fold"/>
</dbReference>
<dbReference type="AlphaFoldDB" id="Q2IG69"/>
<feature type="compositionally biased region" description="Gly residues" evidence="4">
    <location>
        <begin position="143"/>
        <end position="163"/>
    </location>
</feature>
<feature type="region of interest" description="Disordered" evidence="4">
    <location>
        <begin position="107"/>
        <end position="163"/>
    </location>
</feature>
<evidence type="ECO:0000256" key="1">
    <source>
        <dbReference type="ARBA" id="ARBA00023125"/>
    </source>
</evidence>
<dbReference type="Pfam" id="PF00436">
    <property type="entry name" value="SSB"/>
    <property type="match status" value="1"/>
</dbReference>
<evidence type="ECO:0000256" key="3">
    <source>
        <dbReference type="RuleBase" id="RU000524"/>
    </source>
</evidence>
<comment type="subunit">
    <text evidence="2">Homotetramer.</text>
</comment>
<name>Q2IG69_ANADE</name>
<evidence type="ECO:0000256" key="4">
    <source>
        <dbReference type="SAM" id="MobiDB-lite"/>
    </source>
</evidence>
<feature type="compositionally biased region" description="Gly residues" evidence="4">
    <location>
        <begin position="107"/>
        <end position="124"/>
    </location>
</feature>
<dbReference type="GO" id="GO:0009295">
    <property type="term" value="C:nucleoid"/>
    <property type="evidence" value="ECO:0007669"/>
    <property type="project" value="TreeGrafter"/>
</dbReference>
<dbReference type="Gene3D" id="2.40.50.140">
    <property type="entry name" value="Nucleic acid-binding proteins"/>
    <property type="match status" value="1"/>
</dbReference>
<reference evidence="5 6" key="1">
    <citation type="submission" date="2006-01" db="EMBL/GenBank/DDBJ databases">
        <title>Complete sequence of Anaeromyxobacter dehalogenans 2CP-C.</title>
        <authorList>
            <consortium name="US DOE Joint Genome Institute"/>
            <person name="Copeland A."/>
            <person name="Lucas S."/>
            <person name="Lapidus A."/>
            <person name="Barry K."/>
            <person name="Detter J.C."/>
            <person name="Glavina T."/>
            <person name="Hammon N."/>
            <person name="Israni S."/>
            <person name="Pitluck S."/>
            <person name="Brettin T."/>
            <person name="Bruce D."/>
            <person name="Han C."/>
            <person name="Tapia R."/>
            <person name="Gilna P."/>
            <person name="Kiss H."/>
            <person name="Schmutz J."/>
            <person name="Larimer F."/>
            <person name="Land M."/>
            <person name="Kyrpides N."/>
            <person name="Anderson I."/>
            <person name="Sanford R.A."/>
            <person name="Ritalahti K.M."/>
            <person name="Thomas H.S."/>
            <person name="Kirby J.R."/>
            <person name="Zhulin I.B."/>
            <person name="Loeffler F.E."/>
            <person name="Richardson P."/>
        </authorList>
    </citation>
    <scope>NUCLEOTIDE SEQUENCE [LARGE SCALE GENOMIC DNA]</scope>
    <source>
        <strain evidence="5 6">2CP-C</strain>
    </source>
</reference>
<dbReference type="EMBL" id="CP000251">
    <property type="protein sequence ID" value="ABC83574.1"/>
    <property type="molecule type" value="Genomic_DNA"/>
</dbReference>
<dbReference type="PANTHER" id="PTHR10302:SF27">
    <property type="entry name" value="SINGLE-STRANDED DNA-BINDING PROTEIN"/>
    <property type="match status" value="1"/>
</dbReference>
<accession>Q2IG69</accession>
<dbReference type="KEGG" id="ade:Adeh_3808"/>
<dbReference type="PANTHER" id="PTHR10302">
    <property type="entry name" value="SINGLE-STRANDED DNA-BINDING PROTEIN"/>
    <property type="match status" value="1"/>
</dbReference>
<dbReference type="Proteomes" id="UP000001935">
    <property type="component" value="Chromosome"/>
</dbReference>
<dbReference type="RefSeq" id="WP_011422856.1">
    <property type="nucleotide sequence ID" value="NC_007760.1"/>
</dbReference>
<dbReference type="eggNOG" id="COG0629">
    <property type="taxonomic scope" value="Bacteria"/>
</dbReference>
<comment type="caution">
    <text evidence="2">Lacks conserved residue(s) required for the propagation of feature annotation.</text>
</comment>
<dbReference type="CDD" id="cd04496">
    <property type="entry name" value="SSB_OBF"/>
    <property type="match status" value="1"/>
</dbReference>
<dbReference type="InterPro" id="IPR011344">
    <property type="entry name" value="ssDNA-bd"/>
</dbReference>
<dbReference type="STRING" id="290397.Adeh_3808"/>
<dbReference type="GO" id="GO:0003697">
    <property type="term" value="F:single-stranded DNA binding"/>
    <property type="evidence" value="ECO:0007669"/>
    <property type="project" value="UniProtKB-UniRule"/>
</dbReference>
<dbReference type="OrthoDB" id="9809878at2"/>
<sequence>MVNRVILVGNLGKDPEVRYTSGGQAVANLRIATSRSWTDKQSGQRKEETEWHDVEVWGKQAEQCGEYLAKGRQVYVEGRLKTDKWQDKQSGQERSKVKVVAETVRFLGGGAGGGAGRGAGGPGRQHGPDDAPPGGFEEPDSGPGPGFGSGGGAGGGGPDDIPF</sequence>
<evidence type="ECO:0000313" key="6">
    <source>
        <dbReference type="Proteomes" id="UP000001935"/>
    </source>
</evidence>